<dbReference type="AlphaFoldDB" id="A0A1G8WK23"/>
<proteinExistence type="inferred from homology"/>
<dbReference type="SUPFAM" id="SSF52540">
    <property type="entry name" value="P-loop containing nucleoside triphosphate hydrolases"/>
    <property type="match status" value="1"/>
</dbReference>
<dbReference type="PANTHER" id="PTHR42711">
    <property type="entry name" value="ABC TRANSPORTER ATP-BINDING PROTEIN"/>
    <property type="match status" value="1"/>
</dbReference>
<evidence type="ECO:0000313" key="7">
    <source>
        <dbReference type="EMBL" id="SDJ78718.1"/>
    </source>
</evidence>
<evidence type="ECO:0000256" key="4">
    <source>
        <dbReference type="ARBA" id="ARBA00022741"/>
    </source>
</evidence>
<dbReference type="InterPro" id="IPR017871">
    <property type="entry name" value="ABC_transporter-like_CS"/>
</dbReference>
<dbReference type="PANTHER" id="PTHR42711:SF5">
    <property type="entry name" value="ABC TRANSPORTER ATP-BINDING PROTEIN NATA"/>
    <property type="match status" value="1"/>
</dbReference>
<dbReference type="EMBL" id="FNEM01000013">
    <property type="protein sequence ID" value="SDJ78718.1"/>
    <property type="molecule type" value="Genomic_DNA"/>
</dbReference>
<dbReference type="InterPro" id="IPR003439">
    <property type="entry name" value="ABC_transporter-like_ATP-bd"/>
</dbReference>
<dbReference type="Pfam" id="PF00005">
    <property type="entry name" value="ABC_tran"/>
    <property type="match status" value="1"/>
</dbReference>
<dbReference type="OrthoDB" id="9778547at2"/>
<keyword evidence="4" id="KW-0547">Nucleotide-binding</keyword>
<dbReference type="GO" id="GO:0016887">
    <property type="term" value="F:ATP hydrolysis activity"/>
    <property type="evidence" value="ECO:0007669"/>
    <property type="project" value="InterPro"/>
</dbReference>
<dbReference type="GO" id="GO:0005524">
    <property type="term" value="F:ATP binding"/>
    <property type="evidence" value="ECO:0007669"/>
    <property type="project" value="UniProtKB-KW"/>
</dbReference>
<dbReference type="SMART" id="SM00382">
    <property type="entry name" value="AAA"/>
    <property type="match status" value="1"/>
</dbReference>
<evidence type="ECO:0000313" key="8">
    <source>
        <dbReference type="Proteomes" id="UP000199527"/>
    </source>
</evidence>
<dbReference type="InterPro" id="IPR027417">
    <property type="entry name" value="P-loop_NTPase"/>
</dbReference>
<evidence type="ECO:0000256" key="3">
    <source>
        <dbReference type="ARBA" id="ARBA00022458"/>
    </source>
</evidence>
<gene>
    <name evidence="7" type="ORF">SAMN04488540_11393</name>
</gene>
<evidence type="ECO:0000259" key="6">
    <source>
        <dbReference type="PROSITE" id="PS50893"/>
    </source>
</evidence>
<comment type="similarity">
    <text evidence="1">Belongs to the ABC transporter superfamily.</text>
</comment>
<dbReference type="PROSITE" id="PS00211">
    <property type="entry name" value="ABC_TRANSPORTER_1"/>
    <property type="match status" value="1"/>
</dbReference>
<evidence type="ECO:0000256" key="2">
    <source>
        <dbReference type="ARBA" id="ARBA00022448"/>
    </source>
</evidence>
<keyword evidence="5 7" id="KW-0067">ATP-binding</keyword>
<name>A0A1G8WK23_9GAMM</name>
<dbReference type="RefSeq" id="WP_090366612.1">
    <property type="nucleotide sequence ID" value="NZ_FNEM01000013.1"/>
</dbReference>
<dbReference type="InterPro" id="IPR003593">
    <property type="entry name" value="AAA+_ATPase"/>
</dbReference>
<sequence>MTQSTHAVLQGRGLQRAFGARQAVADISFELKAGEICAFLGPNGAGKTTLIKMLTGLLSPDAGEIHYQGEAYHPNRLALKKLIGLVPQHNNIDRELTPEENLRVHGLLYQMRGAELAQAIEDSLVFAGLEEHRTTPAEKLSGGMKRRLVIARALMHKPKILFLDEPTVGLDPHSRRIMWSFLGKINQQQGCTIFLTTHYLEEAERLASRVVFIERGRIIADGSCQSLKQALGAYVVETGTVTPQQEFFDSRAQALARLAQIEETAVIRETSLEDAFLQMTGTRLVNHG</sequence>
<protein>
    <submittedName>
        <fullName evidence="7">ABC-2 type transport system ATP-binding protein</fullName>
    </submittedName>
</protein>
<evidence type="ECO:0000256" key="1">
    <source>
        <dbReference type="ARBA" id="ARBA00005417"/>
    </source>
</evidence>
<reference evidence="8" key="1">
    <citation type="submission" date="2016-10" db="EMBL/GenBank/DDBJ databases">
        <authorList>
            <person name="Varghese N."/>
            <person name="Submissions S."/>
        </authorList>
    </citation>
    <scope>NUCLEOTIDE SEQUENCE [LARGE SCALE GENOMIC DNA]</scope>
    <source>
        <strain evidence="8">DSM 23317</strain>
    </source>
</reference>
<feature type="domain" description="ABC transporter" evidence="6">
    <location>
        <begin position="9"/>
        <end position="240"/>
    </location>
</feature>
<dbReference type="InterPro" id="IPR050763">
    <property type="entry name" value="ABC_transporter_ATP-binding"/>
</dbReference>
<keyword evidence="8" id="KW-1185">Reference proteome</keyword>
<keyword evidence="3" id="KW-0536">Nodulation</keyword>
<accession>A0A1G8WK23</accession>
<evidence type="ECO:0000256" key="5">
    <source>
        <dbReference type="ARBA" id="ARBA00022840"/>
    </source>
</evidence>
<keyword evidence="2" id="KW-0813">Transport</keyword>
<dbReference type="Proteomes" id="UP000199527">
    <property type="component" value="Unassembled WGS sequence"/>
</dbReference>
<dbReference type="PROSITE" id="PS50893">
    <property type="entry name" value="ABC_TRANSPORTER_2"/>
    <property type="match status" value="1"/>
</dbReference>
<dbReference type="Gene3D" id="3.40.50.300">
    <property type="entry name" value="P-loop containing nucleotide triphosphate hydrolases"/>
    <property type="match status" value="1"/>
</dbReference>
<organism evidence="7 8">
    <name type="scientific">Ferrimonas sediminum</name>
    <dbReference type="NCBI Taxonomy" id="718193"/>
    <lineage>
        <taxon>Bacteria</taxon>
        <taxon>Pseudomonadati</taxon>
        <taxon>Pseudomonadota</taxon>
        <taxon>Gammaproteobacteria</taxon>
        <taxon>Alteromonadales</taxon>
        <taxon>Ferrimonadaceae</taxon>
        <taxon>Ferrimonas</taxon>
    </lineage>
</organism>